<protein>
    <submittedName>
        <fullName evidence="3">Uncharacterized protein</fullName>
    </submittedName>
</protein>
<feature type="compositionally biased region" description="Basic and acidic residues" evidence="1">
    <location>
        <begin position="433"/>
        <end position="445"/>
    </location>
</feature>
<feature type="transmembrane region" description="Helical" evidence="2">
    <location>
        <begin position="309"/>
        <end position="337"/>
    </location>
</feature>
<evidence type="ECO:0000256" key="1">
    <source>
        <dbReference type="SAM" id="MobiDB-lite"/>
    </source>
</evidence>
<dbReference type="GO" id="GO:0000139">
    <property type="term" value="C:Golgi membrane"/>
    <property type="evidence" value="ECO:0007669"/>
    <property type="project" value="InterPro"/>
</dbReference>
<evidence type="ECO:0000313" key="3">
    <source>
        <dbReference type="EMBL" id="SPR00767.1"/>
    </source>
</evidence>
<feature type="transmembrane region" description="Helical" evidence="2">
    <location>
        <begin position="268"/>
        <end position="288"/>
    </location>
</feature>
<evidence type="ECO:0000256" key="2">
    <source>
        <dbReference type="SAM" id="Phobius"/>
    </source>
</evidence>
<proteinExistence type="predicted"/>
<keyword evidence="2" id="KW-0812">Transmembrane</keyword>
<organism evidence="3 4">
    <name type="scientific">Plasmodiophora brassicae</name>
    <name type="common">Clubroot disease agent</name>
    <dbReference type="NCBI Taxonomy" id="37360"/>
    <lineage>
        <taxon>Eukaryota</taxon>
        <taxon>Sar</taxon>
        <taxon>Rhizaria</taxon>
        <taxon>Endomyxa</taxon>
        <taxon>Phytomyxea</taxon>
        <taxon>Plasmodiophorida</taxon>
        <taxon>Plasmodiophoridae</taxon>
        <taxon>Plasmodiophora</taxon>
    </lineage>
</organism>
<feature type="transmembrane region" description="Helical" evidence="2">
    <location>
        <begin position="21"/>
        <end position="43"/>
    </location>
</feature>
<dbReference type="CDD" id="cd21105">
    <property type="entry name" value="PGAP4-like"/>
    <property type="match status" value="1"/>
</dbReference>
<keyword evidence="3" id="KW-0496">Mitochondrion</keyword>
<dbReference type="EMBL" id="OVEO01000015">
    <property type="protein sequence ID" value="SPR00767.1"/>
    <property type="molecule type" value="Genomic_DNA"/>
</dbReference>
<dbReference type="InterPro" id="IPR029675">
    <property type="entry name" value="PGAP4"/>
</dbReference>
<sequence length="445" mass="50535">MRQDPKRVKPARKPIMSMRQCALVSRVCRISAVVIVMTILIGWRHPRSPLNVFATRDAHRVHDHVVAVTSAFMTTFQPSSVSFGTETDPPDFTFVVMTTKRPVTYLNVFFWSLITGSTAGDLKSVRVALINTNEPSQVDTGLDRFRDVPGVTVRDIYGRQSGQRKSETTRDLEKTIASLRSGKSQTRKKVKEWFRDQYVGYVEALRECLDSKAPWCIICEEDAMLSRAFLVRLRALLEQRPEPRRKHLMLKAYVGDFLTGFEYSFRTLFELILLPAIVSLCIAVLAMNPQLCRRARFMTMGRTRDYEPLLVVTGTFKTGAILACVVFGTTITVMMILGRQQIVEMFERRDPHLGPCTEAAGNVANVFTRSSAIALKLHLEQRLYKAVDQLKPIDLDMFEWMQDSGDWDLLEVTPSIVQHMGAMSSNPSCKTPKYTDNDSRFTLDT</sequence>
<dbReference type="PANTHER" id="PTHR31410">
    <property type="entry name" value="TRANSMEMBRANE PROTEIN 246"/>
    <property type="match status" value="1"/>
</dbReference>
<reference evidence="3 4" key="1">
    <citation type="submission" date="2018-03" db="EMBL/GenBank/DDBJ databases">
        <authorList>
            <person name="Fogelqvist J."/>
        </authorList>
    </citation>
    <scope>NUCLEOTIDE SEQUENCE [LARGE SCALE GENOMIC DNA]</scope>
</reference>
<feature type="region of interest" description="Disordered" evidence="1">
    <location>
        <begin position="423"/>
        <end position="445"/>
    </location>
</feature>
<name>A0A3P3YKP9_PLABS</name>
<accession>A0A3P3YKP9</accession>
<dbReference type="PANTHER" id="PTHR31410:SF1">
    <property type="entry name" value="POST-GPI ATTACHMENT TO PROTEINS FACTOR 4"/>
    <property type="match status" value="1"/>
</dbReference>
<dbReference type="GO" id="GO:0006506">
    <property type="term" value="P:GPI anchor biosynthetic process"/>
    <property type="evidence" value="ECO:0007669"/>
    <property type="project" value="InterPro"/>
</dbReference>
<dbReference type="Proteomes" id="UP000290189">
    <property type="component" value="Unassembled WGS sequence"/>
</dbReference>
<gene>
    <name evidence="3" type="ORF">PLBR_LOCUS7982</name>
</gene>
<evidence type="ECO:0000313" key="4">
    <source>
        <dbReference type="Proteomes" id="UP000290189"/>
    </source>
</evidence>
<geneLocation type="mitochondrion" evidence="3"/>
<dbReference type="AlphaFoldDB" id="A0A3P3YKP9"/>
<keyword evidence="2" id="KW-0472">Membrane</keyword>
<keyword evidence="2" id="KW-1133">Transmembrane helix</keyword>
<dbReference type="GO" id="GO:0016757">
    <property type="term" value="F:glycosyltransferase activity"/>
    <property type="evidence" value="ECO:0007669"/>
    <property type="project" value="InterPro"/>
</dbReference>